<dbReference type="RefSeq" id="WP_269040912.1">
    <property type="nucleotide sequence ID" value="NZ_CP114040.1"/>
</dbReference>
<evidence type="ECO:0000256" key="1">
    <source>
        <dbReference type="SAM" id="MobiDB-lite"/>
    </source>
</evidence>
<feature type="region of interest" description="Disordered" evidence="1">
    <location>
        <begin position="363"/>
        <end position="429"/>
    </location>
</feature>
<dbReference type="Proteomes" id="UP001164459">
    <property type="component" value="Chromosome"/>
</dbReference>
<evidence type="ECO:0000259" key="2">
    <source>
        <dbReference type="PROSITE" id="PS50885"/>
    </source>
</evidence>
<proteinExistence type="predicted"/>
<keyword evidence="4" id="KW-1185">Reference proteome</keyword>
<evidence type="ECO:0000313" key="4">
    <source>
        <dbReference type="Proteomes" id="UP001164459"/>
    </source>
</evidence>
<dbReference type="InterPro" id="IPR024478">
    <property type="entry name" value="HlyB_4HB_MCP"/>
</dbReference>
<accession>A0ABY7HH60</accession>
<sequence length="429" mass="46837">MTLRTRLLLGYGYLIALLLLSVGTAAFNSQRVARNVQVVVQNNLVSLSAAVAMLDQIERQDSATLVGLMQRSEPTEMTAAEEDFEKALVQARSASMSDDDIAMLKNLQENYEVYRKARDELLRSIPENPYAAYHETVFRVFEELKRDVNQYLEAKKTALGDANIEASQSAIEAAVLLGVLVTVALLSLGPLSRSLQRDVLGRLSEVGSVTEAIASGDRRRRVRDFYQDELGQVARQLNAALDRQQELESQMQGRLLEQRRVLVGLMKQWPMPAALIGIDGELVASTLSEDDEAELDRLTPRVRMAAKVLMTRRFVRAEELSADIKASDGVRVVQMRALASGDNQIAGWLASFVDPRVGVLAPRGPGDLAPSDESSETGEVPASEEVESGGDEAPASDVASDEARENDEPALADASVAPTADEESEQRPV</sequence>
<dbReference type="SMART" id="SM00304">
    <property type="entry name" value="HAMP"/>
    <property type="match status" value="1"/>
</dbReference>
<reference evidence="3" key="1">
    <citation type="submission" date="2022-11" db="EMBL/GenBank/DDBJ databases">
        <title>Minimal conservation of predation-associated metabolite biosynthetic gene clusters underscores biosynthetic potential of Myxococcota including descriptions for ten novel species: Archangium lansinium sp. nov., Myxococcus landrumus sp. nov., Nannocystis bai.</title>
        <authorList>
            <person name="Ahearne A."/>
            <person name="Stevens C."/>
            <person name="Dowd S."/>
        </authorList>
    </citation>
    <scope>NUCLEOTIDE SEQUENCE</scope>
    <source>
        <strain evidence="3">Fl3</strain>
    </source>
</reference>
<protein>
    <submittedName>
        <fullName evidence="3">HAMP domain-containing protein</fullName>
    </submittedName>
</protein>
<dbReference type="InterPro" id="IPR003660">
    <property type="entry name" value="HAMP_dom"/>
</dbReference>
<feature type="domain" description="HAMP" evidence="2">
    <location>
        <begin position="197"/>
        <end position="249"/>
    </location>
</feature>
<evidence type="ECO:0000313" key="3">
    <source>
        <dbReference type="EMBL" id="WAS98551.1"/>
    </source>
</evidence>
<dbReference type="Pfam" id="PF00672">
    <property type="entry name" value="HAMP"/>
    <property type="match status" value="1"/>
</dbReference>
<feature type="compositionally biased region" description="Acidic residues" evidence="1">
    <location>
        <begin position="420"/>
        <end position="429"/>
    </location>
</feature>
<gene>
    <name evidence="3" type="ORF">O0S08_20615</name>
</gene>
<dbReference type="CDD" id="cd06225">
    <property type="entry name" value="HAMP"/>
    <property type="match status" value="1"/>
</dbReference>
<organism evidence="3 4">
    <name type="scientific">Nannocystis punicea</name>
    <dbReference type="NCBI Taxonomy" id="2995304"/>
    <lineage>
        <taxon>Bacteria</taxon>
        <taxon>Pseudomonadati</taxon>
        <taxon>Myxococcota</taxon>
        <taxon>Polyangia</taxon>
        <taxon>Nannocystales</taxon>
        <taxon>Nannocystaceae</taxon>
        <taxon>Nannocystis</taxon>
    </lineage>
</organism>
<dbReference type="Gene3D" id="6.10.340.10">
    <property type="match status" value="1"/>
</dbReference>
<dbReference type="EMBL" id="CP114040">
    <property type="protein sequence ID" value="WAS98551.1"/>
    <property type="molecule type" value="Genomic_DNA"/>
</dbReference>
<name>A0ABY7HH60_9BACT</name>
<dbReference type="PROSITE" id="PS50885">
    <property type="entry name" value="HAMP"/>
    <property type="match status" value="1"/>
</dbReference>
<dbReference type="Pfam" id="PF12729">
    <property type="entry name" value="4HB_MCP_1"/>
    <property type="match status" value="1"/>
</dbReference>